<dbReference type="Proteomes" id="UP000271624">
    <property type="component" value="Unassembled WGS sequence"/>
</dbReference>
<sequence length="148" mass="17342">MIANIDSFYDDQFRALIQFYCNQLGWKIGDINDRRAIIRFQMQSGSTQVLFIIRFETTLEFSVPSAIYYNSTDNVPGWMSTMLLMENSKHKIGFWCLEDIEGRQVVSIMHNAQIDTMDIENFQVIIKNLLLACDKFEQEIATFFKDLE</sequence>
<gene>
    <name evidence="1" type="ORF">DSM106972_016860</name>
</gene>
<dbReference type="OrthoDB" id="514331at2"/>
<evidence type="ECO:0000313" key="1">
    <source>
        <dbReference type="EMBL" id="RUT08518.1"/>
    </source>
</evidence>
<organism evidence="1 2">
    <name type="scientific">Dulcicalothrix desertica PCC 7102</name>
    <dbReference type="NCBI Taxonomy" id="232991"/>
    <lineage>
        <taxon>Bacteria</taxon>
        <taxon>Bacillati</taxon>
        <taxon>Cyanobacteriota</taxon>
        <taxon>Cyanophyceae</taxon>
        <taxon>Nostocales</taxon>
        <taxon>Calotrichaceae</taxon>
        <taxon>Dulcicalothrix</taxon>
    </lineage>
</organism>
<accession>A0A3S1ATC6</accession>
<protein>
    <recommendedName>
        <fullName evidence="3">YbjN domain-containing protein</fullName>
    </recommendedName>
</protein>
<reference evidence="1" key="2">
    <citation type="journal article" date="2019" name="Genome Biol. Evol.">
        <title>Day and night: Metabolic profiles and evolutionary relationships of six axenic non-marine cyanobacteria.</title>
        <authorList>
            <person name="Will S.E."/>
            <person name="Henke P."/>
            <person name="Boedeker C."/>
            <person name="Huang S."/>
            <person name="Brinkmann H."/>
            <person name="Rohde M."/>
            <person name="Jarek M."/>
            <person name="Friedl T."/>
            <person name="Seufert S."/>
            <person name="Schumacher M."/>
            <person name="Overmann J."/>
            <person name="Neumann-Schaal M."/>
            <person name="Petersen J."/>
        </authorList>
    </citation>
    <scope>NUCLEOTIDE SEQUENCE [LARGE SCALE GENOMIC DNA]</scope>
    <source>
        <strain evidence="1">PCC 7102</strain>
    </source>
</reference>
<reference evidence="1" key="1">
    <citation type="submission" date="2018-12" db="EMBL/GenBank/DDBJ databases">
        <authorList>
            <person name="Will S."/>
            <person name="Neumann-Schaal M."/>
            <person name="Henke P."/>
        </authorList>
    </citation>
    <scope>NUCLEOTIDE SEQUENCE</scope>
    <source>
        <strain evidence="1">PCC 7102</strain>
    </source>
</reference>
<proteinExistence type="predicted"/>
<evidence type="ECO:0000313" key="2">
    <source>
        <dbReference type="Proteomes" id="UP000271624"/>
    </source>
</evidence>
<dbReference type="RefSeq" id="WP_127080308.1">
    <property type="nucleotide sequence ID" value="NZ_RSCL01000003.1"/>
</dbReference>
<comment type="caution">
    <text evidence="1">The sequence shown here is derived from an EMBL/GenBank/DDBJ whole genome shotgun (WGS) entry which is preliminary data.</text>
</comment>
<evidence type="ECO:0008006" key="3">
    <source>
        <dbReference type="Google" id="ProtNLM"/>
    </source>
</evidence>
<dbReference type="EMBL" id="RSCL01000003">
    <property type="protein sequence ID" value="RUT08518.1"/>
    <property type="molecule type" value="Genomic_DNA"/>
</dbReference>
<keyword evidence="2" id="KW-1185">Reference proteome</keyword>
<name>A0A3S1ATC6_9CYAN</name>
<dbReference type="AlphaFoldDB" id="A0A3S1ATC6"/>